<keyword evidence="6" id="KW-0812">Transmembrane</keyword>
<dbReference type="GO" id="GO:0004577">
    <property type="term" value="F:N-acetylglucosaminyldiphosphodolichol N-acetylglucosaminyltransferase activity"/>
    <property type="evidence" value="ECO:0007669"/>
    <property type="project" value="TreeGrafter"/>
</dbReference>
<comment type="caution">
    <text evidence="12">The sequence shown here is derived from an EMBL/GenBank/DDBJ whole genome shotgun (WGS) entry which is preliminary data.</text>
</comment>
<dbReference type="AlphaFoldDB" id="A0A1C7NGH7"/>
<evidence type="ECO:0000313" key="12">
    <source>
        <dbReference type="EMBL" id="OBZ88128.1"/>
    </source>
</evidence>
<reference evidence="12 13" key="1">
    <citation type="submission" date="2016-03" db="EMBL/GenBank/DDBJ databases">
        <title>Choanephora cucurbitarum.</title>
        <authorList>
            <person name="Min B."/>
            <person name="Park H."/>
            <person name="Park J.-H."/>
            <person name="Shin H.-D."/>
            <person name="Choi I.-G."/>
        </authorList>
    </citation>
    <scope>NUCLEOTIDE SEQUENCE [LARGE SCALE GENOMIC DNA]</scope>
    <source>
        <strain evidence="12 13">KUS-F28377</strain>
    </source>
</reference>
<evidence type="ECO:0000256" key="10">
    <source>
        <dbReference type="ARBA" id="ARBA00032062"/>
    </source>
</evidence>
<protein>
    <recommendedName>
        <fullName evidence="5 11">UDP-N-acetylglucosamine transferase subunit ALG14</fullName>
    </recommendedName>
    <alternativeName>
        <fullName evidence="10 11">Asparagine-linked glycosylation protein 14</fullName>
    </alternativeName>
</protein>
<evidence type="ECO:0000313" key="13">
    <source>
        <dbReference type="Proteomes" id="UP000093000"/>
    </source>
</evidence>
<dbReference type="GO" id="GO:0043541">
    <property type="term" value="C:UDP-N-acetylglucosamine transferase complex"/>
    <property type="evidence" value="ECO:0007669"/>
    <property type="project" value="TreeGrafter"/>
</dbReference>
<keyword evidence="8" id="KW-1133">Transmembrane helix</keyword>
<comment type="function">
    <text evidence="11">Involved in protein N-glycosylation. Essential for the second step of the dolichol-linked oligosaccharide pathway. Anchors the catalytic subunit ALG13 to the ER.</text>
</comment>
<keyword evidence="13" id="KW-1185">Reference proteome</keyword>
<dbReference type="Gene3D" id="3.40.50.2000">
    <property type="entry name" value="Glycogen Phosphorylase B"/>
    <property type="match status" value="1"/>
</dbReference>
<comment type="similarity">
    <text evidence="3 11">Belongs to the ALG14 family.</text>
</comment>
<evidence type="ECO:0000256" key="8">
    <source>
        <dbReference type="ARBA" id="ARBA00022989"/>
    </source>
</evidence>
<sequence length="181" mass="20559">MVNALLSKTKGSDAMLGGHTAEMLQLVNSLNPTQYTPRTYVVAHSDLLSEEKARQFEQHVQKGEFKLVKMARARHVGQSWLTVPFSVIKGLFSSVQILISSWPDVIICNGPGSCIPICILSYLPRIFLVKKMEIIYIESFARVYNLSLTGKLLYPFVDRFLVQWPELSNRLQRAEYRGILV</sequence>
<dbReference type="EMBL" id="LUGH01000173">
    <property type="protein sequence ID" value="OBZ88128.1"/>
    <property type="molecule type" value="Genomic_DNA"/>
</dbReference>
<dbReference type="PANTHER" id="PTHR12154">
    <property type="entry name" value="GLYCOSYL TRANSFERASE-RELATED"/>
    <property type="match status" value="1"/>
</dbReference>
<accession>A0A1C7NGH7</accession>
<dbReference type="OrthoDB" id="17098at2759"/>
<keyword evidence="12" id="KW-0808">Transferase</keyword>
<evidence type="ECO:0000256" key="3">
    <source>
        <dbReference type="ARBA" id="ARBA00009731"/>
    </source>
</evidence>
<dbReference type="STRING" id="101091.A0A1C7NGH7"/>
<evidence type="ECO:0000256" key="4">
    <source>
        <dbReference type="ARBA" id="ARBA00011335"/>
    </source>
</evidence>
<proteinExistence type="inferred from homology"/>
<dbReference type="GO" id="GO:0006488">
    <property type="term" value="P:dolichol-linked oligosaccharide biosynthetic process"/>
    <property type="evidence" value="ECO:0007669"/>
    <property type="project" value="InterPro"/>
</dbReference>
<comment type="subunit">
    <text evidence="4 11">Heterodimer with ALG13 to form a functional enzyme.</text>
</comment>
<evidence type="ECO:0000256" key="1">
    <source>
        <dbReference type="ARBA" id="ARBA00004389"/>
    </source>
</evidence>
<keyword evidence="9" id="KW-0472">Membrane</keyword>
<dbReference type="InterPro" id="IPR013969">
    <property type="entry name" value="Oligosacch_biosynth_Alg14"/>
</dbReference>
<evidence type="ECO:0000256" key="11">
    <source>
        <dbReference type="RuleBase" id="RU362127"/>
    </source>
</evidence>
<evidence type="ECO:0000256" key="2">
    <source>
        <dbReference type="ARBA" id="ARBA00004590"/>
    </source>
</evidence>
<gene>
    <name evidence="12" type="primary">alg14</name>
    <name evidence="11" type="synonym">ALG14</name>
    <name evidence="12" type="ORF">A0J61_03819</name>
</gene>
<dbReference type="Proteomes" id="UP000093000">
    <property type="component" value="Unassembled WGS sequence"/>
</dbReference>
<dbReference type="InParanoid" id="A0A1C7NGH7"/>
<dbReference type="FunCoup" id="A0A1C7NGH7">
    <property type="interactions" value="150"/>
</dbReference>
<evidence type="ECO:0000256" key="9">
    <source>
        <dbReference type="ARBA" id="ARBA00023136"/>
    </source>
</evidence>
<evidence type="ECO:0000256" key="6">
    <source>
        <dbReference type="ARBA" id="ARBA00022692"/>
    </source>
</evidence>
<name>A0A1C7NGH7_9FUNG</name>
<dbReference type="Pfam" id="PF08660">
    <property type="entry name" value="Alg14"/>
    <property type="match status" value="1"/>
</dbReference>
<dbReference type="GO" id="GO:0031965">
    <property type="term" value="C:nuclear membrane"/>
    <property type="evidence" value="ECO:0007669"/>
    <property type="project" value="UniProtKB-SubCell"/>
</dbReference>
<organism evidence="12 13">
    <name type="scientific">Choanephora cucurbitarum</name>
    <dbReference type="NCBI Taxonomy" id="101091"/>
    <lineage>
        <taxon>Eukaryota</taxon>
        <taxon>Fungi</taxon>
        <taxon>Fungi incertae sedis</taxon>
        <taxon>Mucoromycota</taxon>
        <taxon>Mucoromycotina</taxon>
        <taxon>Mucoromycetes</taxon>
        <taxon>Mucorales</taxon>
        <taxon>Mucorineae</taxon>
        <taxon>Choanephoraceae</taxon>
        <taxon>Choanephoroideae</taxon>
        <taxon>Choanephora</taxon>
    </lineage>
</organism>
<evidence type="ECO:0000256" key="5">
    <source>
        <dbReference type="ARBA" id="ARBA00017467"/>
    </source>
</evidence>
<comment type="subcellular location">
    <subcellularLocation>
        <location evidence="1 11">Endoplasmic reticulum membrane</location>
        <topology evidence="1 11">Single-pass membrane protein</topology>
    </subcellularLocation>
    <subcellularLocation>
        <location evidence="2">Nucleus membrane</location>
        <topology evidence="2">Single-pass membrane protein</topology>
    </subcellularLocation>
</comment>
<evidence type="ECO:0000256" key="7">
    <source>
        <dbReference type="ARBA" id="ARBA00022824"/>
    </source>
</evidence>
<dbReference type="PANTHER" id="PTHR12154:SF4">
    <property type="entry name" value="UDP-N-ACETYLGLUCOSAMINE TRANSFERASE SUBUNIT ALG14 HOMOLOG"/>
    <property type="match status" value="1"/>
</dbReference>
<keyword evidence="7 11" id="KW-0256">Endoplasmic reticulum</keyword>